<sequence length="163" mass="18365">MSDKHLYVLWSCPPALAAWQWRPLMRRVIQKLNRYGADDPVTGGWTESLPANVQPPHRVHYRVNSDRSEVIIECLLDTDNVDIDKAAKWLTKKINAIEPPILSYDEDGNPVYPADPRPYTEQQVANGLRNYVSVFGGLQATWAESRDAANAYVAANAEDWGEA</sequence>
<gene>
    <name evidence="1" type="ORF">MM415A00773_0019</name>
    <name evidence="2" type="ORF">TM448B00502_0018</name>
</gene>
<reference evidence="1" key="1">
    <citation type="submission" date="2020-03" db="EMBL/GenBank/DDBJ databases">
        <title>The deep terrestrial virosphere.</title>
        <authorList>
            <person name="Holmfeldt K."/>
            <person name="Nilsson E."/>
            <person name="Simone D."/>
            <person name="Lopez-Fernandez M."/>
            <person name="Wu X."/>
            <person name="de Brujin I."/>
            <person name="Lundin D."/>
            <person name="Andersson A."/>
            <person name="Bertilsson S."/>
            <person name="Dopson M."/>
        </authorList>
    </citation>
    <scope>NUCLEOTIDE SEQUENCE</scope>
    <source>
        <strain evidence="1">MM415A00773</strain>
        <strain evidence="2">TM448B00502</strain>
    </source>
</reference>
<evidence type="ECO:0000313" key="2">
    <source>
        <dbReference type="EMBL" id="QJH95685.1"/>
    </source>
</evidence>
<dbReference type="EMBL" id="MT142408">
    <property type="protein sequence ID" value="QJA80144.1"/>
    <property type="molecule type" value="Genomic_DNA"/>
</dbReference>
<proteinExistence type="predicted"/>
<dbReference type="AlphaFoldDB" id="A0A6M3KEQ5"/>
<evidence type="ECO:0000313" key="1">
    <source>
        <dbReference type="EMBL" id="QJA80144.1"/>
    </source>
</evidence>
<accession>A0A6M3KEQ5</accession>
<protein>
    <submittedName>
        <fullName evidence="1">Uncharacterized protein</fullName>
    </submittedName>
</protein>
<dbReference type="EMBL" id="MT144626">
    <property type="protein sequence ID" value="QJH95685.1"/>
    <property type="molecule type" value="Genomic_DNA"/>
</dbReference>
<name>A0A6M3KEQ5_9ZZZZ</name>
<organism evidence="1">
    <name type="scientific">viral metagenome</name>
    <dbReference type="NCBI Taxonomy" id="1070528"/>
    <lineage>
        <taxon>unclassified sequences</taxon>
        <taxon>metagenomes</taxon>
        <taxon>organismal metagenomes</taxon>
    </lineage>
</organism>